<feature type="binding site" evidence="6">
    <location>
        <position position="563"/>
    </location>
    <ligand>
        <name>ATP</name>
        <dbReference type="ChEBI" id="CHEBI:30616"/>
    </ligand>
</feature>
<dbReference type="InterPro" id="IPR025200">
    <property type="entry name" value="PPK_C_dom2"/>
</dbReference>
<dbReference type="Pfam" id="PF17941">
    <property type="entry name" value="PP_kinase_C_1"/>
    <property type="match status" value="1"/>
</dbReference>
<dbReference type="EC" id="2.7.4.1" evidence="6 7"/>
<comment type="caution">
    <text evidence="12">The sequence shown here is derived from an EMBL/GenBank/DDBJ whole genome shotgun (WGS) entry which is preliminary data.</text>
</comment>
<dbReference type="SUPFAM" id="SSF56024">
    <property type="entry name" value="Phospholipase D/nuclease"/>
    <property type="match status" value="2"/>
</dbReference>
<dbReference type="GO" id="GO:0008976">
    <property type="term" value="F:polyphosphate kinase activity"/>
    <property type="evidence" value="ECO:0007669"/>
    <property type="project" value="UniProtKB-UniRule"/>
</dbReference>
<dbReference type="GO" id="GO:0006799">
    <property type="term" value="P:polyphosphate biosynthetic process"/>
    <property type="evidence" value="ECO:0007669"/>
    <property type="project" value="UniProtKB-UniRule"/>
</dbReference>
<evidence type="ECO:0000259" key="9">
    <source>
        <dbReference type="Pfam" id="PF13089"/>
    </source>
</evidence>
<dbReference type="InterPro" id="IPR003414">
    <property type="entry name" value="PP_kinase"/>
</dbReference>
<dbReference type="Gene3D" id="3.30.1840.10">
    <property type="entry name" value="Polyphosphate kinase middle domain"/>
    <property type="match status" value="1"/>
</dbReference>
<dbReference type="GO" id="GO:0005524">
    <property type="term" value="F:ATP binding"/>
    <property type="evidence" value="ECO:0007669"/>
    <property type="project" value="UniProtKB-KW"/>
</dbReference>
<feature type="binding site" evidence="6">
    <location>
        <position position="470"/>
    </location>
    <ligand>
        <name>ATP</name>
        <dbReference type="ChEBI" id="CHEBI:30616"/>
    </ligand>
</feature>
<dbReference type="SUPFAM" id="SSF143724">
    <property type="entry name" value="PHP14-like"/>
    <property type="match status" value="1"/>
</dbReference>
<comment type="PTM">
    <text evidence="6 7">An intermediate of this reaction is the autophosphorylated ppk in which a phosphate is covalently linked to a histidine residue through a N-P bond.</text>
</comment>
<keyword evidence="4 6" id="KW-0418">Kinase</keyword>
<proteinExistence type="inferred from homology"/>
<reference evidence="12 13" key="1">
    <citation type="submission" date="2007-10" db="EMBL/GenBank/DDBJ databases">
        <title>Draft genome sequence of Dorea formicigenerans(ATCC 27755).</title>
        <authorList>
            <person name="Sudarsanam P."/>
            <person name="Ley R."/>
            <person name="Guruge J."/>
            <person name="Turnbaugh P.J."/>
            <person name="Mahowald M."/>
            <person name="Liep D."/>
            <person name="Gordon J."/>
        </authorList>
    </citation>
    <scope>NUCLEOTIDE SEQUENCE [LARGE SCALE GENOMIC DNA]</scope>
    <source>
        <strain evidence="12 13">ATCC 27755</strain>
    </source>
</reference>
<comment type="function">
    <text evidence="6 7">Catalyzes the reversible transfer of the terminal phosphate of ATP to form a long-chain polyphosphate (polyP).</text>
</comment>
<dbReference type="InterPro" id="IPR024953">
    <property type="entry name" value="PP_kinase_middle"/>
</dbReference>
<reference evidence="12 13" key="2">
    <citation type="submission" date="2007-10" db="EMBL/GenBank/DDBJ databases">
        <authorList>
            <person name="Fulton L."/>
            <person name="Clifton S."/>
            <person name="Fulton B."/>
            <person name="Xu J."/>
            <person name="Minx P."/>
            <person name="Pepin K.H."/>
            <person name="Johnson M."/>
            <person name="Thiruvilangam P."/>
            <person name="Bhonagiri V."/>
            <person name="Nash W.E."/>
            <person name="Wang C."/>
            <person name="Mardis E.R."/>
            <person name="Wilson R.K."/>
        </authorList>
    </citation>
    <scope>NUCLEOTIDE SEQUENCE [LARGE SCALE GENOMIC DNA]</scope>
    <source>
        <strain evidence="12 13">ATCC 27755</strain>
    </source>
</reference>
<dbReference type="NCBIfam" id="TIGR03705">
    <property type="entry name" value="poly_P_kin"/>
    <property type="match status" value="1"/>
</dbReference>
<evidence type="ECO:0000313" key="13">
    <source>
        <dbReference type="Proteomes" id="UP000005359"/>
    </source>
</evidence>
<comment type="similarity">
    <text evidence="6 7">Belongs to the polyphosphate kinase 1 (PPK1) family.</text>
</comment>
<organism evidence="12 13">
    <name type="scientific">Dorea formicigenerans ATCC 27755</name>
    <dbReference type="NCBI Taxonomy" id="411461"/>
    <lineage>
        <taxon>Bacteria</taxon>
        <taxon>Bacillati</taxon>
        <taxon>Bacillota</taxon>
        <taxon>Clostridia</taxon>
        <taxon>Lachnospirales</taxon>
        <taxon>Lachnospiraceae</taxon>
        <taxon>Dorea</taxon>
    </lineage>
</organism>
<feature type="domain" description="Polyphosphate kinase C-terminal" evidence="11">
    <location>
        <begin position="334"/>
        <end position="494"/>
    </location>
</feature>
<dbReference type="NCBIfam" id="NF003917">
    <property type="entry name" value="PRK05443.1-1"/>
    <property type="match status" value="1"/>
</dbReference>
<dbReference type="EMBL" id="AAXA02000013">
    <property type="protein sequence ID" value="EDR47149.1"/>
    <property type="molecule type" value="Genomic_DNA"/>
</dbReference>
<evidence type="ECO:0000256" key="7">
    <source>
        <dbReference type="RuleBase" id="RU003800"/>
    </source>
</evidence>
<evidence type="ECO:0000259" key="10">
    <source>
        <dbReference type="Pfam" id="PF13090"/>
    </source>
</evidence>
<dbReference type="InterPro" id="IPR041108">
    <property type="entry name" value="PP_kinase_C_1"/>
</dbReference>
<keyword evidence="2 6" id="KW-0808">Transferase</keyword>
<dbReference type="Proteomes" id="UP000005359">
    <property type="component" value="Unassembled WGS sequence"/>
</dbReference>
<dbReference type="NCBIfam" id="NF003921">
    <property type="entry name" value="PRK05443.2-2"/>
    <property type="match status" value="1"/>
</dbReference>
<dbReference type="InterPro" id="IPR025198">
    <property type="entry name" value="PPK_N_dom"/>
</dbReference>
<dbReference type="AlphaFoldDB" id="B0G5U9"/>
<evidence type="ECO:0000256" key="4">
    <source>
        <dbReference type="ARBA" id="ARBA00022777"/>
    </source>
</evidence>
<name>B0G5U9_9FIRM</name>
<feature type="binding site" evidence="6">
    <location>
        <position position="50"/>
    </location>
    <ligand>
        <name>ATP</name>
        <dbReference type="ChEBI" id="CHEBI:30616"/>
    </ligand>
</feature>
<dbReference type="PIRSF" id="PIRSF015589">
    <property type="entry name" value="PP_kinase"/>
    <property type="match status" value="1"/>
</dbReference>
<dbReference type="PaxDb" id="411461-DORFOR_01640"/>
<evidence type="ECO:0000259" key="11">
    <source>
        <dbReference type="Pfam" id="PF17941"/>
    </source>
</evidence>
<feature type="domain" description="Polyphosphate kinase middle" evidence="8">
    <location>
        <begin position="127"/>
        <end position="302"/>
    </location>
</feature>
<evidence type="ECO:0000256" key="5">
    <source>
        <dbReference type="ARBA" id="ARBA00022840"/>
    </source>
</evidence>
<protein>
    <recommendedName>
        <fullName evidence="6 7">Polyphosphate kinase</fullName>
        <ecNumber evidence="6 7">2.7.4.1</ecNumber>
    </recommendedName>
    <alternativeName>
        <fullName evidence="6">ATP-polyphosphate phosphotransferase</fullName>
    </alternativeName>
    <alternativeName>
        <fullName evidence="6">Polyphosphoric acid kinase</fullName>
    </alternativeName>
</protein>
<dbReference type="PANTHER" id="PTHR30218:SF0">
    <property type="entry name" value="POLYPHOSPHATE KINASE"/>
    <property type="match status" value="1"/>
</dbReference>
<comment type="cofactor">
    <cofactor evidence="6">
        <name>Mg(2+)</name>
        <dbReference type="ChEBI" id="CHEBI:18420"/>
    </cofactor>
</comment>
<keyword evidence="6" id="KW-0479">Metal-binding</keyword>
<dbReference type="GO" id="GO:0046872">
    <property type="term" value="F:metal ion binding"/>
    <property type="evidence" value="ECO:0007669"/>
    <property type="project" value="UniProtKB-KW"/>
</dbReference>
<keyword evidence="1 6" id="KW-0597">Phosphoprotein</keyword>
<evidence type="ECO:0000256" key="1">
    <source>
        <dbReference type="ARBA" id="ARBA00022553"/>
    </source>
</evidence>
<dbReference type="CDD" id="cd09166">
    <property type="entry name" value="PLDc_PPK1_C1_unchar"/>
    <property type="match status" value="1"/>
</dbReference>
<keyword evidence="3 6" id="KW-0547">Nucleotide-binding</keyword>
<sequence length="704" mass="80994">MQVMSKELLNYTQNRELSWLKFNHRVLEEAQDESVPLLERMKFVAIFTSNLDEFFMIRVGSLYDMVHTDAKAKDSRSGMTAQEQIHAILTEVAPLYKERDKTYAEIKKELHPYGVCGLDYKELEPQEKKYVKHYFKTQILPILSPQIVDANHPFPHLLNKELYVTASLKMDNKSMMGIVPVPQFVSDILCLPGHDIRYIRMEKVILEHLNLVFPKYEVSEANYICVTRNADVSPDDEALEVTDDFRYLMQQTIHKRRRMAVVRLETANKLSEETQKYFCEKFEIEPNQIFRTKMPMKLDYIFGISGNLPEAMKRSLTYTPFSPQNSGHVAAGNVMRQIKKKDILLFFPYESMDPFLRLIKEASVNPDVMTIKITIYRLAKKARLVEYLCAAAENGKEVTVLIELRARFDEQNNIDWSERLEEAGCRVIYGFDGYKVHSKICLITYRSRGEIQYITQIGTGNYNEKTAAMYTDLSLMTANSAIGKDAAEFFKNMSIGNLAGQYDYLIVSPTSLKQKILYLMDEEIKKGSNGRIIMKMNSVTDVDFIQKVSEASRSGVKVDLIVRGICCILPGVTGYTDNVRVMSVVGRYLEHPRIFSFGSGNDQKIYIGSADMMTRNTEKRVEVAAPILDQDICRQINHYLKVMLSDNVKARVLGSDGKYRRKEQKEPYIDSQNVFMQEALQAKPPQEVPEKIGLLKRIGRIFSR</sequence>
<dbReference type="SUPFAM" id="SSF140356">
    <property type="entry name" value="PPK N-terminal domain-like"/>
    <property type="match status" value="1"/>
</dbReference>
<feature type="domain" description="Polyphosphate kinase C-terminal" evidence="10">
    <location>
        <begin position="505"/>
        <end position="671"/>
    </location>
</feature>
<dbReference type="GO" id="GO:0009358">
    <property type="term" value="C:polyphosphate kinase complex"/>
    <property type="evidence" value="ECO:0007669"/>
    <property type="project" value="InterPro"/>
</dbReference>
<dbReference type="HAMAP" id="MF_00347">
    <property type="entry name" value="Polyphosphate_kinase"/>
    <property type="match status" value="1"/>
</dbReference>
<gene>
    <name evidence="12" type="primary">ppk1</name>
    <name evidence="6" type="synonym">ppk</name>
    <name evidence="12" type="ORF">DORFOR_01640</name>
</gene>
<dbReference type="Pfam" id="PF13090">
    <property type="entry name" value="PP_kinase_C"/>
    <property type="match status" value="1"/>
</dbReference>
<dbReference type="PANTHER" id="PTHR30218">
    <property type="entry name" value="POLYPHOSPHATE KINASE"/>
    <property type="match status" value="1"/>
</dbReference>
<dbReference type="STRING" id="411461.DORFOR_01640"/>
<dbReference type="Gene3D" id="3.30.870.10">
    <property type="entry name" value="Endonuclease Chain A"/>
    <property type="match status" value="2"/>
</dbReference>
<feature type="binding site" evidence="6">
    <location>
        <position position="407"/>
    </location>
    <ligand>
        <name>Mg(2+)</name>
        <dbReference type="ChEBI" id="CHEBI:18420"/>
    </ligand>
</feature>
<dbReference type="InterPro" id="IPR036830">
    <property type="entry name" value="PP_kinase_middle_dom_sf"/>
</dbReference>
<dbReference type="Pfam" id="PF02503">
    <property type="entry name" value="PP_kinase"/>
    <property type="match status" value="1"/>
</dbReference>
<evidence type="ECO:0000259" key="8">
    <source>
        <dbReference type="Pfam" id="PF02503"/>
    </source>
</evidence>
<dbReference type="Pfam" id="PF13089">
    <property type="entry name" value="PP_kinase_N"/>
    <property type="match status" value="1"/>
</dbReference>
<evidence type="ECO:0000256" key="3">
    <source>
        <dbReference type="ARBA" id="ARBA00022741"/>
    </source>
</evidence>
<keyword evidence="6" id="KW-0460">Magnesium</keyword>
<accession>B0G5U9</accession>
<feature type="binding site" evidence="6">
    <location>
        <position position="591"/>
    </location>
    <ligand>
        <name>ATP</name>
        <dbReference type="ChEBI" id="CHEBI:30616"/>
    </ligand>
</feature>
<keyword evidence="5 6" id="KW-0067">ATP-binding</keyword>
<feature type="binding site" evidence="6">
    <location>
        <position position="377"/>
    </location>
    <ligand>
        <name>Mg(2+)</name>
        <dbReference type="ChEBI" id="CHEBI:18420"/>
    </ligand>
</feature>
<evidence type="ECO:0000313" key="12">
    <source>
        <dbReference type="EMBL" id="EDR47149.1"/>
    </source>
</evidence>
<dbReference type="InterPro" id="IPR036832">
    <property type="entry name" value="PPK_N_dom_sf"/>
</dbReference>
<comment type="catalytic activity">
    <reaction evidence="6 7">
        <text>[phosphate](n) + ATP = [phosphate](n+1) + ADP</text>
        <dbReference type="Rhea" id="RHEA:19573"/>
        <dbReference type="Rhea" id="RHEA-COMP:9859"/>
        <dbReference type="Rhea" id="RHEA-COMP:14280"/>
        <dbReference type="ChEBI" id="CHEBI:16838"/>
        <dbReference type="ChEBI" id="CHEBI:30616"/>
        <dbReference type="ChEBI" id="CHEBI:456216"/>
        <dbReference type="EC" id="2.7.4.1"/>
    </reaction>
</comment>
<dbReference type="eggNOG" id="COG0855">
    <property type="taxonomic scope" value="Bacteria"/>
</dbReference>
<evidence type="ECO:0000256" key="6">
    <source>
        <dbReference type="HAMAP-Rule" id="MF_00347"/>
    </source>
</evidence>
<feature type="domain" description="Polyphosphate kinase N-terminal" evidence="9">
    <location>
        <begin position="13"/>
        <end position="115"/>
    </location>
</feature>
<dbReference type="Gene3D" id="1.20.58.310">
    <property type="entry name" value="Polyphosphate kinase N-terminal domain"/>
    <property type="match status" value="1"/>
</dbReference>
<feature type="active site" description="Phosphohistidine intermediate" evidence="6">
    <location>
        <position position="437"/>
    </location>
</feature>
<evidence type="ECO:0000256" key="2">
    <source>
        <dbReference type="ARBA" id="ARBA00022679"/>
    </source>
</evidence>